<dbReference type="AlphaFoldDB" id="A0A5C3LCP3"/>
<dbReference type="EMBL" id="ML210146">
    <property type="protein sequence ID" value="TFK30415.1"/>
    <property type="molecule type" value="Genomic_DNA"/>
</dbReference>
<dbReference type="PANTHER" id="PTHR37848">
    <property type="entry name" value="EXPRESSED PROTEIN"/>
    <property type="match status" value="1"/>
</dbReference>
<feature type="region of interest" description="Disordered" evidence="1">
    <location>
        <begin position="345"/>
        <end position="397"/>
    </location>
</feature>
<accession>A0A5C3LCP3</accession>
<evidence type="ECO:0000256" key="1">
    <source>
        <dbReference type="SAM" id="MobiDB-lite"/>
    </source>
</evidence>
<reference evidence="3 4" key="1">
    <citation type="journal article" date="2019" name="Nat. Ecol. Evol.">
        <title>Megaphylogeny resolves global patterns of mushroom evolution.</title>
        <authorList>
            <person name="Varga T."/>
            <person name="Krizsan K."/>
            <person name="Foldi C."/>
            <person name="Dima B."/>
            <person name="Sanchez-Garcia M."/>
            <person name="Sanchez-Ramirez S."/>
            <person name="Szollosi G.J."/>
            <person name="Szarkandi J.G."/>
            <person name="Papp V."/>
            <person name="Albert L."/>
            <person name="Andreopoulos W."/>
            <person name="Angelini C."/>
            <person name="Antonin V."/>
            <person name="Barry K.W."/>
            <person name="Bougher N.L."/>
            <person name="Buchanan P."/>
            <person name="Buyck B."/>
            <person name="Bense V."/>
            <person name="Catcheside P."/>
            <person name="Chovatia M."/>
            <person name="Cooper J."/>
            <person name="Damon W."/>
            <person name="Desjardin D."/>
            <person name="Finy P."/>
            <person name="Geml J."/>
            <person name="Haridas S."/>
            <person name="Hughes K."/>
            <person name="Justo A."/>
            <person name="Karasinski D."/>
            <person name="Kautmanova I."/>
            <person name="Kiss B."/>
            <person name="Kocsube S."/>
            <person name="Kotiranta H."/>
            <person name="LaButti K.M."/>
            <person name="Lechner B.E."/>
            <person name="Liimatainen K."/>
            <person name="Lipzen A."/>
            <person name="Lukacs Z."/>
            <person name="Mihaltcheva S."/>
            <person name="Morgado L.N."/>
            <person name="Niskanen T."/>
            <person name="Noordeloos M.E."/>
            <person name="Ohm R.A."/>
            <person name="Ortiz-Santana B."/>
            <person name="Ovrebo C."/>
            <person name="Racz N."/>
            <person name="Riley R."/>
            <person name="Savchenko A."/>
            <person name="Shiryaev A."/>
            <person name="Soop K."/>
            <person name="Spirin V."/>
            <person name="Szebenyi C."/>
            <person name="Tomsovsky M."/>
            <person name="Tulloss R.E."/>
            <person name="Uehling J."/>
            <person name="Grigoriev I.V."/>
            <person name="Vagvolgyi C."/>
            <person name="Papp T."/>
            <person name="Martin F.M."/>
            <person name="Miettinen O."/>
            <person name="Hibbett D.S."/>
            <person name="Nagy L.G."/>
        </authorList>
    </citation>
    <scope>NUCLEOTIDE SEQUENCE [LARGE SCALE GENOMIC DNA]</scope>
    <source>
        <strain evidence="3 4">CBS 121175</strain>
    </source>
</reference>
<evidence type="ECO:0000313" key="3">
    <source>
        <dbReference type="EMBL" id="TFK30415.1"/>
    </source>
</evidence>
<keyword evidence="2" id="KW-1133">Transmembrane helix</keyword>
<evidence type="ECO:0008006" key="5">
    <source>
        <dbReference type="Google" id="ProtNLM"/>
    </source>
</evidence>
<feature type="region of interest" description="Disordered" evidence="1">
    <location>
        <begin position="94"/>
        <end position="114"/>
    </location>
</feature>
<feature type="compositionally biased region" description="Pro residues" evidence="1">
    <location>
        <begin position="372"/>
        <end position="384"/>
    </location>
</feature>
<gene>
    <name evidence="3" type="ORF">FA15DRAFT_579916</name>
</gene>
<name>A0A5C3LCP3_COPMA</name>
<proteinExistence type="predicted"/>
<keyword evidence="2" id="KW-0812">Transmembrane</keyword>
<keyword evidence="4" id="KW-1185">Reference proteome</keyword>
<sequence length="451" mass="51179">MISLPKDVESQLQPHPDETHALLEAGSSNVGQLLSDAPPTFSTYEATYFEVGNGDICSHDPHLNSDGEALYRFLLEQSNRRPFTRANLRGTHTETRTRWVSHTDSNGRTRQKSETYTETVTDFDFCVDIFPPSELEHVQWSVPDTEPTYRGKMVRELEDTPSPSLAGIRREKRKATRKENRLSRKWNAERYATGLAPWTPREALHSYQVLARVEVTPLQSSKTLRRWADEYCASPKCLKEFEYDLKITSWEMSRVEHALRAMVMAAPYDGDINITFTKHRSKIYIRPNNTLSELLSNGWIKFLAIILFIYPFIWLFKRFHSRGGGKWKVCGAAYPMKKWVPVDGTESLPIDEEGSPSGSDLPPYSPFADDTPAPPPQTTKPHPYPGAGTPSEPIVNSLSASDANEKKLLGIPEMQWLRTWNAPITRAVVTKHRSSTPLLHPDSAFVDAFFN</sequence>
<dbReference type="Proteomes" id="UP000307440">
    <property type="component" value="Unassembled WGS sequence"/>
</dbReference>
<protein>
    <recommendedName>
        <fullName evidence="5">Transmembrane protein</fullName>
    </recommendedName>
</protein>
<evidence type="ECO:0000313" key="4">
    <source>
        <dbReference type="Proteomes" id="UP000307440"/>
    </source>
</evidence>
<keyword evidence="2" id="KW-0472">Membrane</keyword>
<evidence type="ECO:0000256" key="2">
    <source>
        <dbReference type="SAM" id="Phobius"/>
    </source>
</evidence>
<organism evidence="3 4">
    <name type="scientific">Coprinopsis marcescibilis</name>
    <name type="common">Agaric fungus</name>
    <name type="synonym">Psathyrella marcescibilis</name>
    <dbReference type="NCBI Taxonomy" id="230819"/>
    <lineage>
        <taxon>Eukaryota</taxon>
        <taxon>Fungi</taxon>
        <taxon>Dikarya</taxon>
        <taxon>Basidiomycota</taxon>
        <taxon>Agaricomycotina</taxon>
        <taxon>Agaricomycetes</taxon>
        <taxon>Agaricomycetidae</taxon>
        <taxon>Agaricales</taxon>
        <taxon>Agaricineae</taxon>
        <taxon>Psathyrellaceae</taxon>
        <taxon>Coprinopsis</taxon>
    </lineage>
</organism>
<dbReference type="OrthoDB" id="203796at2759"/>
<dbReference type="PANTHER" id="PTHR37848:SF1">
    <property type="entry name" value="SUN DOMAIN-CONTAINING PROTEIN"/>
    <property type="match status" value="1"/>
</dbReference>
<feature type="compositionally biased region" description="Basic and acidic residues" evidence="1">
    <location>
        <begin position="105"/>
        <end position="114"/>
    </location>
</feature>
<feature type="transmembrane region" description="Helical" evidence="2">
    <location>
        <begin position="298"/>
        <end position="316"/>
    </location>
</feature>